<dbReference type="EMBL" id="JBHUIP010000012">
    <property type="protein sequence ID" value="MFD2264138.1"/>
    <property type="molecule type" value="Genomic_DNA"/>
</dbReference>
<accession>A0ABW5DTX9</accession>
<keyword evidence="8 10" id="KW-1133">Transmembrane helix</keyword>
<protein>
    <recommendedName>
        <fullName evidence="4">Nicotinamide riboside transporter PnuC</fullName>
    </recommendedName>
</protein>
<dbReference type="RefSeq" id="WP_379877177.1">
    <property type="nucleotide sequence ID" value="NZ_JBHUIP010000012.1"/>
</dbReference>
<keyword evidence="6" id="KW-1003">Cell membrane</keyword>
<evidence type="ECO:0000256" key="8">
    <source>
        <dbReference type="ARBA" id="ARBA00022989"/>
    </source>
</evidence>
<evidence type="ECO:0000256" key="4">
    <source>
        <dbReference type="ARBA" id="ARBA00017522"/>
    </source>
</evidence>
<feature type="transmembrane region" description="Helical" evidence="10">
    <location>
        <begin position="115"/>
        <end position="133"/>
    </location>
</feature>
<sequence length="192" mass="22418">MFLDRIPVAVFDYSGAACVIVSLIFLVRKHPTYWHFSNLSLAPYFLLFIATQQYMLAGLQVSYLIFGLHGSFLWLLEHRRDGHAKPFNETFWYNLGWVLTLAIFAYTASLTEFRTPWDILQFVVTSLSLIANWATTRKWIWSWYVWIPVNLLQALLFQHLGLWIQVGLQVVLASMSVWGLVEWRRIRSSVTA</sequence>
<comment type="subcellular location">
    <subcellularLocation>
        <location evidence="2">Cell membrane</location>
        <topology evidence="2">Multi-pass membrane protein</topology>
    </subcellularLocation>
</comment>
<keyword evidence="12" id="KW-1185">Reference proteome</keyword>
<evidence type="ECO:0000256" key="6">
    <source>
        <dbReference type="ARBA" id="ARBA00022475"/>
    </source>
</evidence>
<feature type="transmembrane region" description="Helical" evidence="10">
    <location>
        <begin position="6"/>
        <end position="26"/>
    </location>
</feature>
<dbReference type="Pfam" id="PF04973">
    <property type="entry name" value="NMN_transporter"/>
    <property type="match status" value="1"/>
</dbReference>
<evidence type="ECO:0000256" key="2">
    <source>
        <dbReference type="ARBA" id="ARBA00004651"/>
    </source>
</evidence>
<feature type="transmembrane region" description="Helical" evidence="10">
    <location>
        <begin position="91"/>
        <end position="109"/>
    </location>
</feature>
<feature type="transmembrane region" description="Helical" evidence="10">
    <location>
        <begin position="57"/>
        <end position="76"/>
    </location>
</feature>
<feature type="transmembrane region" description="Helical" evidence="10">
    <location>
        <begin position="33"/>
        <end position="51"/>
    </location>
</feature>
<dbReference type="PANTHER" id="PTHR36122:SF2">
    <property type="entry name" value="NICOTINAMIDE RIBOSIDE TRANSPORTER PNUC"/>
    <property type="match status" value="1"/>
</dbReference>
<keyword evidence="9 10" id="KW-0472">Membrane</keyword>
<feature type="transmembrane region" description="Helical" evidence="10">
    <location>
        <begin position="140"/>
        <end position="156"/>
    </location>
</feature>
<name>A0ABW5DTX9_9PROT</name>
<comment type="function">
    <text evidence="1">Required for nicotinamide riboside transport across the inner membrane.</text>
</comment>
<dbReference type="PANTHER" id="PTHR36122">
    <property type="entry name" value="NICOTINAMIDE RIBOSIDE TRANSPORTER PNUC"/>
    <property type="match status" value="1"/>
</dbReference>
<organism evidence="11 12">
    <name type="scientific">Lacibacterium aquatile</name>
    <dbReference type="NCBI Taxonomy" id="1168082"/>
    <lineage>
        <taxon>Bacteria</taxon>
        <taxon>Pseudomonadati</taxon>
        <taxon>Pseudomonadota</taxon>
        <taxon>Alphaproteobacteria</taxon>
        <taxon>Rhodospirillales</taxon>
        <taxon>Rhodospirillaceae</taxon>
    </lineage>
</organism>
<proteinExistence type="inferred from homology"/>
<feature type="transmembrane region" description="Helical" evidence="10">
    <location>
        <begin position="162"/>
        <end position="181"/>
    </location>
</feature>
<dbReference type="InterPro" id="IPR006419">
    <property type="entry name" value="NMN_transpt_PnuC"/>
</dbReference>
<evidence type="ECO:0000313" key="11">
    <source>
        <dbReference type="EMBL" id="MFD2264138.1"/>
    </source>
</evidence>
<evidence type="ECO:0000256" key="10">
    <source>
        <dbReference type="SAM" id="Phobius"/>
    </source>
</evidence>
<evidence type="ECO:0000256" key="9">
    <source>
        <dbReference type="ARBA" id="ARBA00023136"/>
    </source>
</evidence>
<comment type="caution">
    <text evidence="11">The sequence shown here is derived from an EMBL/GenBank/DDBJ whole genome shotgun (WGS) entry which is preliminary data.</text>
</comment>
<comment type="similarity">
    <text evidence="3">Belongs to the nicotinamide ribonucleoside (NR) uptake permease (TC 4.B.1) family.</text>
</comment>
<keyword evidence="5" id="KW-0813">Transport</keyword>
<evidence type="ECO:0000256" key="7">
    <source>
        <dbReference type="ARBA" id="ARBA00022692"/>
    </source>
</evidence>
<reference evidence="12" key="1">
    <citation type="journal article" date="2019" name="Int. J. Syst. Evol. Microbiol.">
        <title>The Global Catalogue of Microorganisms (GCM) 10K type strain sequencing project: providing services to taxonomists for standard genome sequencing and annotation.</title>
        <authorList>
            <consortium name="The Broad Institute Genomics Platform"/>
            <consortium name="The Broad Institute Genome Sequencing Center for Infectious Disease"/>
            <person name="Wu L."/>
            <person name="Ma J."/>
        </authorList>
    </citation>
    <scope>NUCLEOTIDE SEQUENCE [LARGE SCALE GENOMIC DNA]</scope>
    <source>
        <strain evidence="12">CGMCC 1.19062</strain>
    </source>
</reference>
<dbReference type="Proteomes" id="UP001597295">
    <property type="component" value="Unassembled WGS sequence"/>
</dbReference>
<evidence type="ECO:0000256" key="1">
    <source>
        <dbReference type="ARBA" id="ARBA00002672"/>
    </source>
</evidence>
<gene>
    <name evidence="11" type="ORF">ACFSM5_14650</name>
</gene>
<evidence type="ECO:0000256" key="5">
    <source>
        <dbReference type="ARBA" id="ARBA00022448"/>
    </source>
</evidence>
<evidence type="ECO:0000313" key="12">
    <source>
        <dbReference type="Proteomes" id="UP001597295"/>
    </source>
</evidence>
<keyword evidence="7 10" id="KW-0812">Transmembrane</keyword>
<evidence type="ECO:0000256" key="3">
    <source>
        <dbReference type="ARBA" id="ARBA00006669"/>
    </source>
</evidence>